<evidence type="ECO:0000259" key="5">
    <source>
        <dbReference type="Pfam" id="PF22936"/>
    </source>
</evidence>
<evidence type="ECO:0000259" key="4">
    <source>
        <dbReference type="Pfam" id="PF13976"/>
    </source>
</evidence>
<evidence type="ECO:0000313" key="7">
    <source>
        <dbReference type="Proteomes" id="UP000077202"/>
    </source>
</evidence>
<feature type="domain" description="GAG-pre-integrase" evidence="4">
    <location>
        <begin position="345"/>
        <end position="398"/>
    </location>
</feature>
<keyword evidence="1" id="KW-0645">Protease</keyword>
<dbReference type="Pfam" id="PF13976">
    <property type="entry name" value="gag_pre-integrs"/>
    <property type="match status" value="1"/>
</dbReference>
<dbReference type="InterPro" id="IPR054722">
    <property type="entry name" value="PolX-like_BBD"/>
</dbReference>
<keyword evidence="7" id="KW-1185">Reference proteome</keyword>
<dbReference type="InterPro" id="IPR025724">
    <property type="entry name" value="GAG-pre-integrase_dom"/>
</dbReference>
<feature type="domain" description="Retrovirus-related Pol polyprotein from transposon TNT 1-94-like beta-barrel" evidence="5">
    <location>
        <begin position="223"/>
        <end position="303"/>
    </location>
</feature>
<feature type="region of interest" description="Disordered" evidence="2">
    <location>
        <begin position="108"/>
        <end position="140"/>
    </location>
</feature>
<feature type="domain" description="Reverse transcriptase Ty1/copia-type" evidence="3">
    <location>
        <begin position="628"/>
        <end position="739"/>
    </location>
</feature>
<accession>A0A176VLF8</accession>
<dbReference type="InterPro" id="IPR036397">
    <property type="entry name" value="RNaseH_sf"/>
</dbReference>
<keyword evidence="1" id="KW-0378">Hydrolase</keyword>
<feature type="compositionally biased region" description="Polar residues" evidence="2">
    <location>
        <begin position="526"/>
        <end position="564"/>
    </location>
</feature>
<keyword evidence="1" id="KW-0064">Aspartyl protease</keyword>
<organism evidence="6 7">
    <name type="scientific">Marchantia polymorpha subsp. ruderalis</name>
    <dbReference type="NCBI Taxonomy" id="1480154"/>
    <lineage>
        <taxon>Eukaryota</taxon>
        <taxon>Viridiplantae</taxon>
        <taxon>Streptophyta</taxon>
        <taxon>Embryophyta</taxon>
        <taxon>Marchantiophyta</taxon>
        <taxon>Marchantiopsida</taxon>
        <taxon>Marchantiidae</taxon>
        <taxon>Marchantiales</taxon>
        <taxon>Marchantiaceae</taxon>
        <taxon>Marchantia</taxon>
    </lineage>
</organism>
<dbReference type="InterPro" id="IPR012337">
    <property type="entry name" value="RNaseH-like_sf"/>
</dbReference>
<dbReference type="SUPFAM" id="SSF56672">
    <property type="entry name" value="DNA/RNA polymerases"/>
    <property type="match status" value="1"/>
</dbReference>
<proteinExistence type="predicted"/>
<feature type="compositionally biased region" description="Low complexity" evidence="2">
    <location>
        <begin position="108"/>
        <end position="120"/>
    </location>
</feature>
<dbReference type="GO" id="GO:0004190">
    <property type="term" value="F:aspartic-type endopeptidase activity"/>
    <property type="evidence" value="ECO:0007669"/>
    <property type="project" value="UniProtKB-KW"/>
</dbReference>
<dbReference type="CDD" id="cd09272">
    <property type="entry name" value="RNase_HI_RT_Ty1"/>
    <property type="match status" value="1"/>
</dbReference>
<comment type="caution">
    <text evidence="6">The sequence shown here is derived from an EMBL/GenBank/DDBJ whole genome shotgun (WGS) entry which is preliminary data.</text>
</comment>
<reference evidence="6" key="1">
    <citation type="submission" date="2016-03" db="EMBL/GenBank/DDBJ databases">
        <title>Mechanisms controlling the formation of the plant cell surface in tip-growing cells are functionally conserved among land plants.</title>
        <authorList>
            <person name="Honkanen S."/>
            <person name="Jones V.A."/>
            <person name="Morieri G."/>
            <person name="Champion C."/>
            <person name="Hetherington A.J."/>
            <person name="Kelly S."/>
            <person name="Saint-Marcoux D."/>
            <person name="Proust H."/>
            <person name="Prescott H."/>
            <person name="Dolan L."/>
        </authorList>
    </citation>
    <scope>NUCLEOTIDE SEQUENCE [LARGE SCALE GENOMIC DNA]</scope>
    <source>
        <tissue evidence="6">Whole gametophyte</tissue>
    </source>
</reference>
<dbReference type="Pfam" id="PF22936">
    <property type="entry name" value="Pol_BBD"/>
    <property type="match status" value="1"/>
</dbReference>
<dbReference type="InterPro" id="IPR013103">
    <property type="entry name" value="RVT_2"/>
</dbReference>
<evidence type="ECO:0000313" key="6">
    <source>
        <dbReference type="EMBL" id="OAE21798.1"/>
    </source>
</evidence>
<gene>
    <name evidence="6" type="ORF">AXG93_2550s1360</name>
</gene>
<dbReference type="Proteomes" id="UP000077202">
    <property type="component" value="Unassembled WGS sequence"/>
</dbReference>
<dbReference type="Gene3D" id="3.30.420.10">
    <property type="entry name" value="Ribonuclease H-like superfamily/Ribonuclease H"/>
    <property type="match status" value="1"/>
</dbReference>
<dbReference type="PANTHER" id="PTHR11439:SF463">
    <property type="entry name" value="REVERSE TRANSCRIPTASE TY1_COPIA-TYPE DOMAIN-CONTAINING PROTEIN"/>
    <property type="match status" value="1"/>
</dbReference>
<dbReference type="Pfam" id="PF07727">
    <property type="entry name" value="RVT_2"/>
    <property type="match status" value="1"/>
</dbReference>
<dbReference type="EMBL" id="LVLJ01003342">
    <property type="protein sequence ID" value="OAE21798.1"/>
    <property type="molecule type" value="Genomic_DNA"/>
</dbReference>
<name>A0A176VLF8_MARPO</name>
<evidence type="ECO:0000259" key="3">
    <source>
        <dbReference type="Pfam" id="PF07727"/>
    </source>
</evidence>
<evidence type="ECO:0000256" key="2">
    <source>
        <dbReference type="SAM" id="MobiDB-lite"/>
    </source>
</evidence>
<feature type="compositionally biased region" description="Polar residues" evidence="2">
    <location>
        <begin position="505"/>
        <end position="515"/>
    </location>
</feature>
<dbReference type="Pfam" id="PF14223">
    <property type="entry name" value="Retrotran_gag_2"/>
    <property type="match status" value="1"/>
</dbReference>
<dbReference type="GO" id="GO:0003676">
    <property type="term" value="F:nucleic acid binding"/>
    <property type="evidence" value="ECO:0007669"/>
    <property type="project" value="InterPro"/>
</dbReference>
<dbReference type="InterPro" id="IPR043502">
    <property type="entry name" value="DNA/RNA_pol_sf"/>
</dbReference>
<dbReference type="PANTHER" id="PTHR11439">
    <property type="entry name" value="GAG-POL-RELATED RETROTRANSPOSON"/>
    <property type="match status" value="1"/>
</dbReference>
<dbReference type="SUPFAM" id="SSF53098">
    <property type="entry name" value="Ribonuclease H-like"/>
    <property type="match status" value="1"/>
</dbReference>
<evidence type="ECO:0000256" key="1">
    <source>
        <dbReference type="ARBA" id="ARBA00022750"/>
    </source>
</evidence>
<feature type="region of interest" description="Disordered" evidence="2">
    <location>
        <begin position="505"/>
        <end position="585"/>
    </location>
</feature>
<sequence length="985" mass="110315">MLKDKLNSIRLLDGASVSDYIRQIQEVRVELAGIGHVASEEEILERMLNSVPPSFDAIYQSFCNSEDLLTFDQVVARLLQDESRNNMRLKVTTSAKEEALALRFTNRSSNSNFRPSNHSHQTGMSRNDTIGPGGLRTDYNGSRRVPVGPCNWCGKMNHLMRNCRELANEVTKRIRERRHLSSSMRHPLQTNVVIEQSEHQNLEREIDAFNIALSSMKIGKDDWLVNSGASGHVTGDRNVFSNLKLNSEVGASVQTASNERLSVQGSGNVNLGPNGEINIRDVYYVPGLSKNLLSVGKIADEGYILVFENHECLVYDGPNVVARGRREADTWLYRYIVDKPEFLICAIQSQVVPQLWHRCLGHLNQHSVRFIGQHHLAEGVRLMPTSTTPCDSCIIGKQSRERAAKTSDRRCSKPLALIHTDLCGISRELTQAYTPHQNGVSERKNPTFLEKARAMITDSRTPRFLRAEAVNTANFLTNISPTRANGALNDNSVAIEVVDPTIASRSAPQTVTTPLDPTIQHPPSPTSLGSNVSLPEPTSSHDSLRVYTQRSKSLDVTTAPSSPHSFEAHDSVAHESPAPLRRSTRNRAPSTWLHDYVFTVSTVDDIVPVIQSSGEPLHYRQAAIDPLWVCAMESEMDSIHRLTPSVADPSLYVFREGDLVLLLVIYVDDVMLTRNHTTKIQWLMTELCRTFDMTVLVQLALYLSIQFLYTAHGISLSHQRYICKCLLELGLVECYGTSITLDPGTKLSSNMGAPLVDATYYRIVVGKLLHLQNSRPDIAFAVGLVSRFMTSPQQPHLDAAIQIFRYLKAHPTLAIHYRRGELVQLLGYSDSDYAGDVEGRRSTSSFLFSLGSGPISWSSKRKSEVAQSSYEAEYRALAEATKEAQWIRYLLNDMGVKLDKPIIISCDNQSCIKMAKNPVLHTRTKHIEAQCHFIRDYIKKGRIQLEFVRTNDQAADGLPKPLSKTRFNDIINMLQMIDTESQEKK</sequence>
<protein>
    <submittedName>
        <fullName evidence="6">Uncharacterized protein</fullName>
    </submittedName>
</protein>
<dbReference type="AlphaFoldDB" id="A0A176VLF8"/>